<dbReference type="Proteomes" id="UP000050791">
    <property type="component" value="Unassembled WGS sequence"/>
</dbReference>
<name>A0AA85AWW3_9TREM</name>
<dbReference type="AlphaFoldDB" id="A0AA85AWW3"/>
<protein>
    <submittedName>
        <fullName evidence="3">Uncharacterized protein</fullName>
    </submittedName>
</protein>
<feature type="region of interest" description="Disordered" evidence="1">
    <location>
        <begin position="303"/>
        <end position="336"/>
    </location>
</feature>
<feature type="compositionally biased region" description="Polar residues" evidence="1">
    <location>
        <begin position="326"/>
        <end position="336"/>
    </location>
</feature>
<feature type="compositionally biased region" description="Polar residues" evidence="1">
    <location>
        <begin position="869"/>
        <end position="880"/>
    </location>
</feature>
<evidence type="ECO:0000256" key="1">
    <source>
        <dbReference type="SAM" id="MobiDB-lite"/>
    </source>
</evidence>
<dbReference type="WBParaSite" id="SMTH1_14860.1">
    <property type="protein sequence ID" value="SMTH1_14860.1"/>
    <property type="gene ID" value="SMTH1_14860"/>
</dbReference>
<feature type="region of interest" description="Disordered" evidence="1">
    <location>
        <begin position="367"/>
        <end position="441"/>
    </location>
</feature>
<reference evidence="3" key="1">
    <citation type="submission" date="2023-11" db="UniProtKB">
        <authorList>
            <consortium name="WormBaseParasite"/>
        </authorList>
    </citation>
    <scope>IDENTIFICATION</scope>
</reference>
<feature type="compositionally biased region" description="Acidic residues" evidence="1">
    <location>
        <begin position="385"/>
        <end position="418"/>
    </location>
</feature>
<feature type="compositionally biased region" description="Polar residues" evidence="1">
    <location>
        <begin position="576"/>
        <end position="598"/>
    </location>
</feature>
<organism evidence="2 3">
    <name type="scientific">Schistosoma mattheei</name>
    <dbReference type="NCBI Taxonomy" id="31246"/>
    <lineage>
        <taxon>Eukaryota</taxon>
        <taxon>Metazoa</taxon>
        <taxon>Spiralia</taxon>
        <taxon>Lophotrochozoa</taxon>
        <taxon>Platyhelminthes</taxon>
        <taxon>Trematoda</taxon>
        <taxon>Digenea</taxon>
        <taxon>Strigeidida</taxon>
        <taxon>Schistosomatoidea</taxon>
        <taxon>Schistosomatidae</taxon>
        <taxon>Schistosoma</taxon>
    </lineage>
</organism>
<feature type="region of interest" description="Disordered" evidence="1">
    <location>
        <begin position="869"/>
        <end position="895"/>
    </location>
</feature>
<feature type="compositionally biased region" description="Basic and acidic residues" evidence="1">
    <location>
        <begin position="419"/>
        <end position="430"/>
    </location>
</feature>
<accession>A0AA85AWW3</accession>
<feature type="region of interest" description="Disordered" evidence="1">
    <location>
        <begin position="565"/>
        <end position="600"/>
    </location>
</feature>
<evidence type="ECO:0000313" key="2">
    <source>
        <dbReference type="Proteomes" id="UP000050791"/>
    </source>
</evidence>
<sequence>MISRLDNNNQKSFIEACFDTGSTTKCLIKRLLNHPAVTEVPILKLLSARMIVNSMISVSNEDGGTNEPTGFVSLLKDYLNRYEDETVIMEVHFPHDDVVKSKSWKDFRSNFTLTSKYLEDVKNGFYPLFGCHWDAYQGEEEDSTFPNYSGVSGFPPSNGLTSNLSNASGTVKNDPSASVGNSSCTSATPSACASCKNSTSSKITDLAIGSQLAPEDLVVMQSEDAAKGCFSSNAYASQVNLTNHMSQIDSSCSSKVIDNDLKKNDCSTSVGSAFSECTPIIGIGHADLKFPDKPYASTLDYVDESESHGHGQTISVPDEHDGCLSSPKQQNKSLLISPNCEQRFDFVIDTQQKEVINNSEAVAVNEKASDGLTLSDKQDNLSPGPEDDDGEVDEEDDDDDDDDKDEDDDNEDDDDDDDEKRVVEPVERYEPQTVHVNPPERAPSHPALFTHCQYLYVGAGRWQVYVQMWFVEDRLKRETYVQVFDNEWHDYERVADLFEASRCLNPVDRSNLVRLLALARHNCALIDGELQFPGPIASRQSNFDALELHEKLVALHLHQQAKERLTSRDSGFAKSSIHSSSATPNNENGHTVSSNHDQNLGDIRSIDYQNHIPISNEVQACAEHITQVQLHQRADQTQDPPTPCPVSVGLSDIDGTKENQDPGKQQKVKNDPNSALFLDVSSLAPRNSYCALCDTHDYLHQIHLPAYLISPCYHCREFLANEAKITPEILLDLHLQHNIPWPGFLQARFGIPNDGRSTEELIAYDCRWRSRQPCRCLASVDGSLLPPCVEFPWLTPAVSTGSFEVTDISANQSKLDKQDSLNTQVVVEISSPTTTDPRTSDFLQRHKHKLMQQINRCLPHHNLVGIPTVSTSSTNQNTDTGCIPSIDSFNPQSTTDRGSVVITQEMQQAAPLTNDVSS</sequence>
<proteinExistence type="predicted"/>
<feature type="region of interest" description="Disordered" evidence="1">
    <location>
        <begin position="631"/>
        <end position="671"/>
    </location>
</feature>
<evidence type="ECO:0000313" key="3">
    <source>
        <dbReference type="WBParaSite" id="SMTH1_14860.1"/>
    </source>
</evidence>